<reference evidence="1" key="1">
    <citation type="submission" date="2020-11" db="EMBL/GenBank/DDBJ databases">
        <authorList>
            <person name="Tran Van P."/>
        </authorList>
    </citation>
    <scope>NUCLEOTIDE SEQUENCE</scope>
</reference>
<proteinExistence type="predicted"/>
<organism evidence="1">
    <name type="scientific">Darwinula stevensoni</name>
    <dbReference type="NCBI Taxonomy" id="69355"/>
    <lineage>
        <taxon>Eukaryota</taxon>
        <taxon>Metazoa</taxon>
        <taxon>Ecdysozoa</taxon>
        <taxon>Arthropoda</taxon>
        <taxon>Crustacea</taxon>
        <taxon>Oligostraca</taxon>
        <taxon>Ostracoda</taxon>
        <taxon>Podocopa</taxon>
        <taxon>Podocopida</taxon>
        <taxon>Darwinulocopina</taxon>
        <taxon>Darwinuloidea</taxon>
        <taxon>Darwinulidae</taxon>
        <taxon>Darwinula</taxon>
    </lineage>
</organism>
<protein>
    <submittedName>
        <fullName evidence="1">Uncharacterized protein</fullName>
    </submittedName>
</protein>
<name>A0A7R9A5C8_9CRUS</name>
<keyword evidence="2" id="KW-1185">Reference proteome</keyword>
<dbReference type="EMBL" id="CAJPEV010002023">
    <property type="protein sequence ID" value="CAG0895349.1"/>
    <property type="molecule type" value="Genomic_DNA"/>
</dbReference>
<evidence type="ECO:0000313" key="1">
    <source>
        <dbReference type="EMBL" id="CAD7248848.1"/>
    </source>
</evidence>
<evidence type="ECO:0000313" key="2">
    <source>
        <dbReference type="Proteomes" id="UP000677054"/>
    </source>
</evidence>
<dbReference type="Proteomes" id="UP000677054">
    <property type="component" value="Unassembled WGS sequence"/>
</dbReference>
<dbReference type="AlphaFoldDB" id="A0A7R9A5C8"/>
<dbReference type="EMBL" id="LR901540">
    <property type="protein sequence ID" value="CAD7248848.1"/>
    <property type="molecule type" value="Genomic_DNA"/>
</dbReference>
<sequence>MDERVRLPKYSDLSVNPTPAGIRDESLSSKVHVHANWDAIRAAAEGCGLPGTASGAPWTASGTPGMALDLGHYICGMLQQLSFFNDTRAGDLLKCIAASFPDVLRKADENRLCIATRLGFADNSTISLQKILDFFTTSNSVKAAFACWDAKVAGAVASGGNLLCSFQGPRPFSSGLQGLQGLLGLQGHHGPHGVRPLDRGPTE</sequence>
<accession>A0A7R9A5C8</accession>
<gene>
    <name evidence="1" type="ORF">DSTB1V02_LOCUS8655</name>
</gene>